<accession>A0A383CQK1</accession>
<protein>
    <submittedName>
        <fullName evidence="1">Uncharacterized protein</fullName>
    </submittedName>
</protein>
<feature type="non-terminal residue" evidence="1">
    <location>
        <position position="232"/>
    </location>
</feature>
<sequence length="232" mass="26597">MNFVRPGEYRIKNIRMTSDNDTDHTVDISALILEMNIYENMFGDAISGNLLVNDTNNMLSNFPIIGQEIISILVSSFKEDGQEIFYQHDFKVYTFTARTVVDNSLTYILELVSPEKIINEQKKVSASFPNKTPTDIAKTILTNNDFGLGIDSRRIDFSKTNPFSNFIIPNWKPFKALNWLAKNSVSMTGGMDTTVFFYEQFSGDDSETTHVKSKFKFKSFVEMFKDKSDEIY</sequence>
<organism evidence="1">
    <name type="scientific">marine metagenome</name>
    <dbReference type="NCBI Taxonomy" id="408172"/>
    <lineage>
        <taxon>unclassified sequences</taxon>
        <taxon>metagenomes</taxon>
        <taxon>ecological metagenomes</taxon>
    </lineage>
</organism>
<dbReference type="EMBL" id="UINC01210448">
    <property type="protein sequence ID" value="SVE33908.1"/>
    <property type="molecule type" value="Genomic_DNA"/>
</dbReference>
<gene>
    <name evidence="1" type="ORF">METZ01_LOCUS486762</name>
</gene>
<proteinExistence type="predicted"/>
<dbReference type="AlphaFoldDB" id="A0A383CQK1"/>
<evidence type="ECO:0000313" key="1">
    <source>
        <dbReference type="EMBL" id="SVE33908.1"/>
    </source>
</evidence>
<reference evidence="1" key="1">
    <citation type="submission" date="2018-05" db="EMBL/GenBank/DDBJ databases">
        <authorList>
            <person name="Lanie J.A."/>
            <person name="Ng W.-L."/>
            <person name="Kazmierczak K.M."/>
            <person name="Andrzejewski T.M."/>
            <person name="Davidsen T.M."/>
            <person name="Wayne K.J."/>
            <person name="Tettelin H."/>
            <person name="Glass J.I."/>
            <person name="Rusch D."/>
            <person name="Podicherti R."/>
            <person name="Tsui H.-C.T."/>
            <person name="Winkler M.E."/>
        </authorList>
    </citation>
    <scope>NUCLEOTIDE SEQUENCE</scope>
</reference>
<name>A0A383CQK1_9ZZZZ</name>